<dbReference type="Proteomes" id="UP001056120">
    <property type="component" value="Linkage Group LG02"/>
</dbReference>
<reference evidence="1 2" key="2">
    <citation type="journal article" date="2022" name="Mol. Ecol. Resour.">
        <title>The genomes of chicory, endive, great burdock and yacon provide insights into Asteraceae paleo-polyploidization history and plant inulin production.</title>
        <authorList>
            <person name="Fan W."/>
            <person name="Wang S."/>
            <person name="Wang H."/>
            <person name="Wang A."/>
            <person name="Jiang F."/>
            <person name="Liu H."/>
            <person name="Zhao H."/>
            <person name="Xu D."/>
            <person name="Zhang Y."/>
        </authorList>
    </citation>
    <scope>NUCLEOTIDE SEQUENCE [LARGE SCALE GENOMIC DNA]</scope>
    <source>
        <strain evidence="2">cv. Yunnan</strain>
        <tissue evidence="1">Leaves</tissue>
    </source>
</reference>
<protein>
    <submittedName>
        <fullName evidence="1">Uncharacterized protein</fullName>
    </submittedName>
</protein>
<evidence type="ECO:0000313" key="1">
    <source>
        <dbReference type="EMBL" id="KAI3824742.1"/>
    </source>
</evidence>
<comment type="caution">
    <text evidence="1">The sequence shown here is derived from an EMBL/GenBank/DDBJ whole genome shotgun (WGS) entry which is preliminary data.</text>
</comment>
<proteinExistence type="predicted"/>
<evidence type="ECO:0000313" key="2">
    <source>
        <dbReference type="Proteomes" id="UP001056120"/>
    </source>
</evidence>
<keyword evidence="2" id="KW-1185">Reference proteome</keyword>
<reference evidence="2" key="1">
    <citation type="journal article" date="2022" name="Mol. Ecol. Resour.">
        <title>The genomes of chicory, endive, great burdock and yacon provide insights into Asteraceae palaeo-polyploidization history and plant inulin production.</title>
        <authorList>
            <person name="Fan W."/>
            <person name="Wang S."/>
            <person name="Wang H."/>
            <person name="Wang A."/>
            <person name="Jiang F."/>
            <person name="Liu H."/>
            <person name="Zhao H."/>
            <person name="Xu D."/>
            <person name="Zhang Y."/>
        </authorList>
    </citation>
    <scope>NUCLEOTIDE SEQUENCE [LARGE SCALE GENOMIC DNA]</scope>
    <source>
        <strain evidence="2">cv. Yunnan</strain>
    </source>
</reference>
<dbReference type="EMBL" id="CM042019">
    <property type="protein sequence ID" value="KAI3824742.1"/>
    <property type="molecule type" value="Genomic_DNA"/>
</dbReference>
<accession>A0ACB9JXH7</accession>
<organism evidence="1 2">
    <name type="scientific">Smallanthus sonchifolius</name>
    <dbReference type="NCBI Taxonomy" id="185202"/>
    <lineage>
        <taxon>Eukaryota</taxon>
        <taxon>Viridiplantae</taxon>
        <taxon>Streptophyta</taxon>
        <taxon>Embryophyta</taxon>
        <taxon>Tracheophyta</taxon>
        <taxon>Spermatophyta</taxon>
        <taxon>Magnoliopsida</taxon>
        <taxon>eudicotyledons</taxon>
        <taxon>Gunneridae</taxon>
        <taxon>Pentapetalae</taxon>
        <taxon>asterids</taxon>
        <taxon>campanulids</taxon>
        <taxon>Asterales</taxon>
        <taxon>Asteraceae</taxon>
        <taxon>Asteroideae</taxon>
        <taxon>Heliantheae alliance</taxon>
        <taxon>Millerieae</taxon>
        <taxon>Smallanthus</taxon>
    </lineage>
</organism>
<sequence>MSRSLALSKPLSIFPRISPSTKIQTLNPQQFTDINFNNRSNINNSTFNPETFFTSLLDRSTCRRHLNQIHSQIIVTGFQFNGFVVTKFIHVGSNFGEISYARKVFGEFPEPYVFLWNAIIRGYSKENMVSEAIMLYTRMQNTGVGPDCFTLPHVLKACGGAAAFEVGRAVHAQIFRRGFEADGFVQNGLVAVYAKCGRIDNAGMVFEGLGDRTVVSWTSIISAYAQNGQPVEALRIFKNMRSYGLQPDWITLVSVISAYVDIEDLGQGESCHSCVIKMGLDCEPDSRIALVTLYAKCGNIMVAKLLFDEMETCNVIMWNIMISGFAKNSCCDEAIVLFERMLSKNVKPDSVTVCSTILACAQLGSLEEAKKMGGYIDQSEFKTDVFVNSALIDMYAKCGSVELAREVFDQTKTKDIVVWSSMIVGYGLHGKAHEAINLFRLMKQAGVCPNDVTFIGLLTACNHAGLVEEGWRIFNSMKDYNIEPRHQHYACVVDLLGRAGCLDRAYDFVKKMPIKPGVSVWGALLSSSRIYRHVAPGEYSAEHLFSLDPYNTGHYVQLSNLYASVRMWSGVARVRVLMKERGLAKDMGCSMMEINGKLHVFRMGDVSHPRSDEIFKEHKRLDARLKEAGLVADTESALHDLSYEDKEESICNHSERLAIVYGLISTPSGTTLRITKNLRACVNCHAAIKLISRLEYQEIVVRDANRFHHFKNGECSCGDYW</sequence>
<name>A0ACB9JXH7_9ASTR</name>
<gene>
    <name evidence="1" type="ORF">L1987_06213</name>
</gene>